<proteinExistence type="predicted"/>
<sequence length="162" mass="17357">MSSRTDLERSISTLSDDEAVRALTALAEDRGLLPAARDMASEGGELKVEVASAELEQYADSDQLPLPQGELARRVLAYAVTTSEDLAETAGEAVAYARSPMDRFDPVTLSVAALAIAFLQTEVTAKRDTEGKWSLAIRKRAMRDSSLGRVLTALLSQITGGK</sequence>
<gene>
    <name evidence="1" type="ORF">SLA_7288</name>
</gene>
<dbReference type="EMBL" id="AP017424">
    <property type="protein sequence ID" value="BAU88154.1"/>
    <property type="molecule type" value="Genomic_DNA"/>
</dbReference>
<dbReference type="KEGG" id="slau:SLA_7288"/>
<organism evidence="1 2">
    <name type="scientific">Streptomyces laurentii</name>
    <dbReference type="NCBI Taxonomy" id="39478"/>
    <lineage>
        <taxon>Bacteria</taxon>
        <taxon>Bacillati</taxon>
        <taxon>Actinomycetota</taxon>
        <taxon>Actinomycetes</taxon>
        <taxon>Kitasatosporales</taxon>
        <taxon>Streptomycetaceae</taxon>
        <taxon>Streptomyces</taxon>
    </lineage>
</organism>
<protein>
    <submittedName>
        <fullName evidence="1">Uncharacterized protein</fullName>
    </submittedName>
</protein>
<evidence type="ECO:0000313" key="2">
    <source>
        <dbReference type="Proteomes" id="UP000217676"/>
    </source>
</evidence>
<accession>A0A169PL73</accession>
<reference evidence="1 2" key="1">
    <citation type="journal article" date="2016" name="Genome Announc.">
        <title>Complete Genome Sequence of Thiostrepton-Producing Streptomyces laurentii ATCC 31255.</title>
        <authorList>
            <person name="Doi K."/>
            <person name="Fujino Y."/>
            <person name="Nagayoshi Y."/>
            <person name="Ohshima T."/>
            <person name="Ogata S."/>
        </authorList>
    </citation>
    <scope>NUCLEOTIDE SEQUENCE [LARGE SCALE GENOMIC DNA]</scope>
    <source>
        <strain evidence="1 2">ATCC 31255</strain>
    </source>
</reference>
<evidence type="ECO:0000313" key="1">
    <source>
        <dbReference type="EMBL" id="BAU88154.1"/>
    </source>
</evidence>
<name>A0A169PL73_STRLU</name>
<dbReference type="AlphaFoldDB" id="A0A169PL73"/>
<dbReference type="Proteomes" id="UP000217676">
    <property type="component" value="Chromosome"/>
</dbReference>
<keyword evidence="2" id="KW-1185">Reference proteome</keyword>